<comment type="caution">
    <text evidence="1">The sequence shown here is derived from an EMBL/GenBank/DDBJ whole genome shotgun (WGS) entry which is preliminary data.</text>
</comment>
<protein>
    <submittedName>
        <fullName evidence="1">Uncharacterized protein</fullName>
    </submittedName>
</protein>
<proteinExistence type="predicted"/>
<sequence length="353" mass="39380">MMKLLLLFLMVMCLAEARVLSPDPSLDHLLVRKAHRLLLVKKATPPNTNEKNMATRAINKAMGESKPMAKKVTQLKYSEEEEEQGKRFKSGLDAVIKVGRDDMMTNISSIKGKLMRGELCDLVAESMKDVCEIVRRMQGLVYVTVSYVASHEMAGAVTSTMHLLGFVTAHGACVWVLLVWRHVVPMALPRQQLGLVQARVYPVYFKLVAFGVGLAFLSRYTETDLSQLKEKLPGYNLVAVLLLVLANMLFLEPKVTKLVMKKVKVEKEEGRGGENPETELEKPVVTGATSINGACCELVPPVEEKDMRSKVDELDNELKRLNKFSAFLNILTLIGLTLHLVHLAHRLQACKCP</sequence>
<evidence type="ECO:0000313" key="2">
    <source>
        <dbReference type="Proteomes" id="UP000827976"/>
    </source>
</evidence>
<reference evidence="2" key="1">
    <citation type="journal article" date="2022" name="Nat. Commun.">
        <title>Chromosome evolution and the genetic basis of agronomically important traits in greater yam.</title>
        <authorList>
            <person name="Bredeson J.V."/>
            <person name="Lyons J.B."/>
            <person name="Oniyinde I.O."/>
            <person name="Okereke N.R."/>
            <person name="Kolade O."/>
            <person name="Nnabue I."/>
            <person name="Nwadili C.O."/>
            <person name="Hribova E."/>
            <person name="Parker M."/>
            <person name="Nwogha J."/>
            <person name="Shu S."/>
            <person name="Carlson J."/>
            <person name="Kariba R."/>
            <person name="Muthemba S."/>
            <person name="Knop K."/>
            <person name="Barton G.J."/>
            <person name="Sherwood A.V."/>
            <person name="Lopez-Montes A."/>
            <person name="Asiedu R."/>
            <person name="Jamnadass R."/>
            <person name="Muchugi A."/>
            <person name="Goodstein D."/>
            <person name="Egesi C.N."/>
            <person name="Featherston J."/>
            <person name="Asfaw A."/>
            <person name="Simpson G.G."/>
            <person name="Dolezel J."/>
            <person name="Hendre P.S."/>
            <person name="Van Deynze A."/>
            <person name="Kumar P.L."/>
            <person name="Obidiegwu J.E."/>
            <person name="Bhattacharjee R."/>
            <person name="Rokhsar D.S."/>
        </authorList>
    </citation>
    <scope>NUCLEOTIDE SEQUENCE [LARGE SCALE GENOMIC DNA]</scope>
    <source>
        <strain evidence="2">cv. TDa95/00328</strain>
    </source>
</reference>
<dbReference type="Proteomes" id="UP000827976">
    <property type="component" value="Chromosome 5"/>
</dbReference>
<name>A0ACB7W0I6_DIOAL</name>
<gene>
    <name evidence="1" type="ORF">IHE45_05G034500</name>
</gene>
<dbReference type="EMBL" id="CM037015">
    <property type="protein sequence ID" value="KAH7681045.1"/>
    <property type="molecule type" value="Genomic_DNA"/>
</dbReference>
<evidence type="ECO:0000313" key="1">
    <source>
        <dbReference type="EMBL" id="KAH7681045.1"/>
    </source>
</evidence>
<accession>A0ACB7W0I6</accession>
<organism evidence="1 2">
    <name type="scientific">Dioscorea alata</name>
    <name type="common">Purple yam</name>
    <dbReference type="NCBI Taxonomy" id="55571"/>
    <lineage>
        <taxon>Eukaryota</taxon>
        <taxon>Viridiplantae</taxon>
        <taxon>Streptophyta</taxon>
        <taxon>Embryophyta</taxon>
        <taxon>Tracheophyta</taxon>
        <taxon>Spermatophyta</taxon>
        <taxon>Magnoliopsida</taxon>
        <taxon>Liliopsida</taxon>
        <taxon>Dioscoreales</taxon>
        <taxon>Dioscoreaceae</taxon>
        <taxon>Dioscorea</taxon>
    </lineage>
</organism>
<keyword evidence="2" id="KW-1185">Reference proteome</keyword>